<dbReference type="EMBL" id="CP042305">
    <property type="protein sequence ID" value="QDZ15684.1"/>
    <property type="molecule type" value="Genomic_DNA"/>
</dbReference>
<dbReference type="SUPFAM" id="SSF48498">
    <property type="entry name" value="Tetracyclin repressor-like, C-terminal domain"/>
    <property type="match status" value="1"/>
</dbReference>
<dbReference type="PANTHER" id="PTHR30055">
    <property type="entry name" value="HTH-TYPE TRANSCRIPTIONAL REGULATOR RUTR"/>
    <property type="match status" value="1"/>
</dbReference>
<reference evidence="4 5" key="1">
    <citation type="submission" date="2019-07" db="EMBL/GenBank/DDBJ databases">
        <title>Full genome sequence of Humibacter sp. WJ7-1.</title>
        <authorList>
            <person name="Im W.-T."/>
        </authorList>
    </citation>
    <scope>NUCLEOTIDE SEQUENCE [LARGE SCALE GENOMIC DNA]</scope>
    <source>
        <strain evidence="4 5">WJ7-1</strain>
    </source>
</reference>
<dbReference type="InterPro" id="IPR001647">
    <property type="entry name" value="HTH_TetR"/>
</dbReference>
<evidence type="ECO:0000256" key="1">
    <source>
        <dbReference type="ARBA" id="ARBA00023125"/>
    </source>
</evidence>
<dbReference type="RefSeq" id="WP_146321718.1">
    <property type="nucleotide sequence ID" value="NZ_CP042305.1"/>
</dbReference>
<dbReference type="GO" id="GO:0003700">
    <property type="term" value="F:DNA-binding transcription factor activity"/>
    <property type="evidence" value="ECO:0007669"/>
    <property type="project" value="TreeGrafter"/>
</dbReference>
<dbReference type="PANTHER" id="PTHR30055:SF226">
    <property type="entry name" value="HTH-TYPE TRANSCRIPTIONAL REGULATOR PKSA"/>
    <property type="match status" value="1"/>
</dbReference>
<proteinExistence type="predicted"/>
<dbReference type="PROSITE" id="PS50977">
    <property type="entry name" value="HTH_TETR_2"/>
    <property type="match status" value="1"/>
</dbReference>
<dbReference type="SUPFAM" id="SSF46689">
    <property type="entry name" value="Homeodomain-like"/>
    <property type="match status" value="1"/>
</dbReference>
<evidence type="ECO:0000259" key="3">
    <source>
        <dbReference type="PROSITE" id="PS50977"/>
    </source>
</evidence>
<dbReference type="InterPro" id="IPR050109">
    <property type="entry name" value="HTH-type_TetR-like_transc_reg"/>
</dbReference>
<keyword evidence="5" id="KW-1185">Reference proteome</keyword>
<dbReference type="InterPro" id="IPR009057">
    <property type="entry name" value="Homeodomain-like_sf"/>
</dbReference>
<evidence type="ECO:0000313" key="4">
    <source>
        <dbReference type="EMBL" id="QDZ15684.1"/>
    </source>
</evidence>
<gene>
    <name evidence="4" type="ORF">FPZ11_13770</name>
</gene>
<sequence length="213" mass="22980">MRTNTEAVEPTVTRSARREQIVQAAIEVLAERGYASTSIAAIASDHLGVSKGVLSYHFDNKAELMGEVVRSVLRSAEEWMTPRIVGAASYHEALHQYIAANTSFLDLHRTEIAALTEILVNAQAIEGVPELFAQSQTAARTALESLFDGGRSVGEFGDTPSVILAMSLRATIDAASERLRTDPDFGLETFARDLMAMFDRAVAPAPRGKAAMA</sequence>
<name>A0A5B8M6S0_9MICO</name>
<keyword evidence="1 2" id="KW-0238">DNA-binding</keyword>
<organism evidence="4 5">
    <name type="scientific">Humibacter ginsenosidimutans</name>
    <dbReference type="NCBI Taxonomy" id="2599293"/>
    <lineage>
        <taxon>Bacteria</taxon>
        <taxon>Bacillati</taxon>
        <taxon>Actinomycetota</taxon>
        <taxon>Actinomycetes</taxon>
        <taxon>Micrococcales</taxon>
        <taxon>Microbacteriaceae</taxon>
        <taxon>Humibacter</taxon>
    </lineage>
</organism>
<evidence type="ECO:0000313" key="5">
    <source>
        <dbReference type="Proteomes" id="UP000320216"/>
    </source>
</evidence>
<evidence type="ECO:0000256" key="2">
    <source>
        <dbReference type="PROSITE-ProRule" id="PRU00335"/>
    </source>
</evidence>
<dbReference type="Gene3D" id="1.10.357.10">
    <property type="entry name" value="Tetracycline Repressor, domain 2"/>
    <property type="match status" value="1"/>
</dbReference>
<dbReference type="AlphaFoldDB" id="A0A5B8M6S0"/>
<feature type="DNA-binding region" description="H-T-H motif" evidence="2">
    <location>
        <begin position="39"/>
        <end position="58"/>
    </location>
</feature>
<dbReference type="Proteomes" id="UP000320216">
    <property type="component" value="Chromosome"/>
</dbReference>
<accession>A0A5B8M6S0</accession>
<protein>
    <submittedName>
        <fullName evidence="4">TetR family transcriptional regulator</fullName>
    </submittedName>
</protein>
<dbReference type="GO" id="GO:0000976">
    <property type="term" value="F:transcription cis-regulatory region binding"/>
    <property type="evidence" value="ECO:0007669"/>
    <property type="project" value="TreeGrafter"/>
</dbReference>
<dbReference type="OrthoDB" id="9806334at2"/>
<feature type="domain" description="HTH tetR-type" evidence="3">
    <location>
        <begin position="15"/>
        <end position="76"/>
    </location>
</feature>
<dbReference type="KEGG" id="huw:FPZ11_13770"/>
<dbReference type="Pfam" id="PF00440">
    <property type="entry name" value="TetR_N"/>
    <property type="match status" value="1"/>
</dbReference>
<dbReference type="InterPro" id="IPR036271">
    <property type="entry name" value="Tet_transcr_reg_TetR-rel_C_sf"/>
</dbReference>